<proteinExistence type="predicted"/>
<dbReference type="Gene3D" id="1.10.287.1490">
    <property type="match status" value="1"/>
</dbReference>
<protein>
    <submittedName>
        <fullName evidence="2">Unnamed protein product</fullName>
    </submittedName>
</protein>
<keyword evidence="1" id="KW-0175">Coiled coil</keyword>
<comment type="caution">
    <text evidence="2">The sequence shown here is derived from an EMBL/GenBank/DDBJ whole genome shotgun (WGS) entry which is preliminary data.</text>
</comment>
<feature type="coiled-coil region" evidence="1">
    <location>
        <begin position="118"/>
        <end position="159"/>
    </location>
</feature>
<keyword evidence="3" id="KW-1185">Reference proteome</keyword>
<name>A0A9W6XV79_9STRA</name>
<dbReference type="OrthoDB" id="100294at2759"/>
<evidence type="ECO:0000256" key="1">
    <source>
        <dbReference type="SAM" id="Coils"/>
    </source>
</evidence>
<organism evidence="2 3">
    <name type="scientific">Phytophthora fragariaefolia</name>
    <dbReference type="NCBI Taxonomy" id="1490495"/>
    <lineage>
        <taxon>Eukaryota</taxon>
        <taxon>Sar</taxon>
        <taxon>Stramenopiles</taxon>
        <taxon>Oomycota</taxon>
        <taxon>Peronosporomycetes</taxon>
        <taxon>Peronosporales</taxon>
        <taxon>Peronosporaceae</taxon>
        <taxon>Phytophthora</taxon>
    </lineage>
</organism>
<reference evidence="2" key="1">
    <citation type="submission" date="2023-04" db="EMBL/GenBank/DDBJ databases">
        <title>Phytophthora fragariaefolia NBRC 109709.</title>
        <authorList>
            <person name="Ichikawa N."/>
            <person name="Sato H."/>
            <person name="Tonouchi N."/>
        </authorList>
    </citation>
    <scope>NUCLEOTIDE SEQUENCE</scope>
    <source>
        <strain evidence="2">NBRC 109709</strain>
    </source>
</reference>
<sequence length="198" mass="21552">MGRKRLKVSATLALTPTQREALSEVICASVESGAQIAWRRMLESAAFTGVAYDTLRREGKAVQRQLSKQGLVVPRGPLKRHLSEQDEAAGEPLDARTAELEALVARNGALVEDGGRQIKALEQQVAGLDAAVAKRDEQLDASREEQDKLHKQVEALQQCVSELSAIIASKDAQLEEANGRYDTLLQGIRQLASRGETL</sequence>
<dbReference type="EMBL" id="BSXT01001899">
    <property type="protein sequence ID" value="GMF45980.1"/>
    <property type="molecule type" value="Genomic_DNA"/>
</dbReference>
<evidence type="ECO:0000313" key="2">
    <source>
        <dbReference type="EMBL" id="GMF45980.1"/>
    </source>
</evidence>
<gene>
    <name evidence="2" type="ORF">Pfra01_001672900</name>
</gene>
<accession>A0A9W6XV79</accession>
<dbReference type="Proteomes" id="UP001165121">
    <property type="component" value="Unassembled WGS sequence"/>
</dbReference>
<dbReference type="AlphaFoldDB" id="A0A9W6XV79"/>
<evidence type="ECO:0000313" key="3">
    <source>
        <dbReference type="Proteomes" id="UP001165121"/>
    </source>
</evidence>